<reference evidence="2" key="1">
    <citation type="submission" date="2016-10" db="EMBL/GenBank/DDBJ databases">
        <authorList>
            <person name="Varghese N."/>
            <person name="Submissions S."/>
        </authorList>
    </citation>
    <scope>NUCLEOTIDE SEQUENCE [LARGE SCALE GENOMIC DNA]</scope>
    <source>
        <strain evidence="2">CGMCC 1.10971</strain>
    </source>
</reference>
<evidence type="ECO:0000313" key="2">
    <source>
        <dbReference type="Proteomes" id="UP000198623"/>
    </source>
</evidence>
<dbReference type="AlphaFoldDB" id="A0A1I2PJ90"/>
<name>A0A1I2PJ90_9GAMM</name>
<keyword evidence="2" id="KW-1185">Reference proteome</keyword>
<evidence type="ECO:0000313" key="1">
    <source>
        <dbReference type="EMBL" id="SFG14057.1"/>
    </source>
</evidence>
<sequence>MSNINIDDTEIKRIASEINRYLGNHPHGGDTIDGITRWWIPRQRIEETSLLVQQALDYLVSESRIERKTSPDGRYLYFGAAPLRDDK</sequence>
<dbReference type="STRING" id="1045558.SAMN05216175_103398"/>
<protein>
    <submittedName>
        <fullName evidence="1">Uncharacterized protein</fullName>
    </submittedName>
</protein>
<proteinExistence type="predicted"/>
<dbReference type="RefSeq" id="WP_090726091.1">
    <property type="nucleotide sequence ID" value="NZ_FOOU01000003.1"/>
</dbReference>
<gene>
    <name evidence="1" type="ORF">SAMN05216175_103398</name>
</gene>
<organism evidence="1 2">
    <name type="scientific">Neptunomonas qingdaonensis</name>
    <dbReference type="NCBI Taxonomy" id="1045558"/>
    <lineage>
        <taxon>Bacteria</taxon>
        <taxon>Pseudomonadati</taxon>
        <taxon>Pseudomonadota</taxon>
        <taxon>Gammaproteobacteria</taxon>
        <taxon>Oceanospirillales</taxon>
        <taxon>Oceanospirillaceae</taxon>
        <taxon>Neptunomonas</taxon>
    </lineage>
</organism>
<accession>A0A1I2PJ90</accession>
<dbReference type="OrthoDB" id="9794260at2"/>
<dbReference type="EMBL" id="FOOU01000003">
    <property type="protein sequence ID" value="SFG14057.1"/>
    <property type="molecule type" value="Genomic_DNA"/>
</dbReference>
<dbReference type="Proteomes" id="UP000198623">
    <property type="component" value="Unassembled WGS sequence"/>
</dbReference>